<keyword evidence="3" id="KW-1185">Reference proteome</keyword>
<keyword evidence="1" id="KW-0732">Signal</keyword>
<reference evidence="2 3" key="1">
    <citation type="journal article" date="2018" name="Nat. Ecol. Evol.">
        <title>Pezizomycetes genomes reveal the molecular basis of ectomycorrhizal truffle lifestyle.</title>
        <authorList>
            <person name="Murat C."/>
            <person name="Payen T."/>
            <person name="Noel B."/>
            <person name="Kuo A."/>
            <person name="Morin E."/>
            <person name="Chen J."/>
            <person name="Kohler A."/>
            <person name="Krizsan K."/>
            <person name="Balestrini R."/>
            <person name="Da Silva C."/>
            <person name="Montanini B."/>
            <person name="Hainaut M."/>
            <person name="Levati E."/>
            <person name="Barry K.W."/>
            <person name="Belfiori B."/>
            <person name="Cichocki N."/>
            <person name="Clum A."/>
            <person name="Dockter R.B."/>
            <person name="Fauchery L."/>
            <person name="Guy J."/>
            <person name="Iotti M."/>
            <person name="Le Tacon F."/>
            <person name="Lindquist E.A."/>
            <person name="Lipzen A."/>
            <person name="Malagnac F."/>
            <person name="Mello A."/>
            <person name="Molinier V."/>
            <person name="Miyauchi S."/>
            <person name="Poulain J."/>
            <person name="Riccioni C."/>
            <person name="Rubini A."/>
            <person name="Sitrit Y."/>
            <person name="Splivallo R."/>
            <person name="Traeger S."/>
            <person name="Wang M."/>
            <person name="Zifcakova L."/>
            <person name="Wipf D."/>
            <person name="Zambonelli A."/>
            <person name="Paolocci F."/>
            <person name="Nowrousian M."/>
            <person name="Ottonello S."/>
            <person name="Baldrian P."/>
            <person name="Spatafora J.W."/>
            <person name="Henrissat B."/>
            <person name="Nagy L.G."/>
            <person name="Aury J.M."/>
            <person name="Wincker P."/>
            <person name="Grigoriev I.V."/>
            <person name="Bonfante P."/>
            <person name="Martin F.M."/>
        </authorList>
    </citation>
    <scope>NUCLEOTIDE SEQUENCE [LARGE SCALE GENOMIC DNA]</scope>
    <source>
        <strain evidence="2 3">120613-1</strain>
    </source>
</reference>
<dbReference type="AlphaFoldDB" id="A0A3N4J9T0"/>
<evidence type="ECO:0008006" key="4">
    <source>
        <dbReference type="Google" id="ProtNLM"/>
    </source>
</evidence>
<sequence length="122" mass="14229">MHYRSMHPRGRGGLLFLNILVVTDLPFIVRTSHPQTNCITSTSPYFPMLHSIFKRGRHRRAAASPSNTETRDLRVTIEPTFSPFPRTPFFLFHQGKRHTITEIRNVRRKMSTGNWRTALVVR</sequence>
<evidence type="ECO:0000256" key="1">
    <source>
        <dbReference type="SAM" id="SignalP"/>
    </source>
</evidence>
<gene>
    <name evidence="2" type="ORF">L873DRAFT_1370703</name>
</gene>
<dbReference type="Proteomes" id="UP000276215">
    <property type="component" value="Unassembled WGS sequence"/>
</dbReference>
<evidence type="ECO:0000313" key="2">
    <source>
        <dbReference type="EMBL" id="RPA95033.1"/>
    </source>
</evidence>
<dbReference type="EMBL" id="ML120430">
    <property type="protein sequence ID" value="RPA95033.1"/>
    <property type="molecule type" value="Genomic_DNA"/>
</dbReference>
<accession>A0A3N4J9T0</accession>
<proteinExistence type="predicted"/>
<feature type="chain" id="PRO_5018157333" description="Secreted protein" evidence="1">
    <location>
        <begin position="32"/>
        <end position="122"/>
    </location>
</feature>
<evidence type="ECO:0000313" key="3">
    <source>
        <dbReference type="Proteomes" id="UP000276215"/>
    </source>
</evidence>
<name>A0A3N4J9T0_9PEZI</name>
<protein>
    <recommendedName>
        <fullName evidence="4">Secreted protein</fullName>
    </recommendedName>
</protein>
<organism evidence="2 3">
    <name type="scientific">Choiromyces venosus 120613-1</name>
    <dbReference type="NCBI Taxonomy" id="1336337"/>
    <lineage>
        <taxon>Eukaryota</taxon>
        <taxon>Fungi</taxon>
        <taxon>Dikarya</taxon>
        <taxon>Ascomycota</taxon>
        <taxon>Pezizomycotina</taxon>
        <taxon>Pezizomycetes</taxon>
        <taxon>Pezizales</taxon>
        <taxon>Tuberaceae</taxon>
        <taxon>Choiromyces</taxon>
    </lineage>
</organism>
<feature type="signal peptide" evidence="1">
    <location>
        <begin position="1"/>
        <end position="31"/>
    </location>
</feature>